<dbReference type="Pfam" id="PF01081">
    <property type="entry name" value="Aldolase"/>
    <property type="match status" value="1"/>
</dbReference>
<keyword evidence="7" id="KW-0704">Schiff base</keyword>
<dbReference type="PANTHER" id="PTHR30246:SF1">
    <property type="entry name" value="2-DEHYDRO-3-DEOXY-6-PHOSPHOGALACTONATE ALDOLASE-RELATED"/>
    <property type="match status" value="1"/>
</dbReference>
<sequence length="207" mass="21235">MPAATDILDISPVVPVVVLDDTTHAVPLAQALQRGGIHTIEVTLRTPVALEAIERITGEVEGISVGAGTITAPGQAKEAARAGASYLVTPGSTDRLLDEVADTGLPALPGISTVSEALRLAERGHRALKFFPAEPSGGVPYLKALASPLPDLSFCPTGGITPDNAGNYLALPNVRCVGGTWLAPRDALAKGDWGHVEALARQAVSLG</sequence>
<organism evidence="9 10">
    <name type="scientific">Actinopolyspora saharensis</name>
    <dbReference type="NCBI Taxonomy" id="995062"/>
    <lineage>
        <taxon>Bacteria</taxon>
        <taxon>Bacillati</taxon>
        <taxon>Actinomycetota</taxon>
        <taxon>Actinomycetes</taxon>
        <taxon>Actinopolysporales</taxon>
        <taxon>Actinopolysporaceae</taxon>
        <taxon>Actinopolyspora</taxon>
    </lineage>
</organism>
<dbReference type="CDD" id="cd00452">
    <property type="entry name" value="KDPG_aldolase"/>
    <property type="match status" value="1"/>
</dbReference>
<comment type="pathway">
    <text evidence="2">Carbohydrate acid metabolism; 2-dehydro-3-deoxy-D-gluconate degradation; D-glyceraldehyde 3-phosphate and pyruvate from 2-dehydro-3-deoxy-D-gluconate: step 2/2.</text>
</comment>
<dbReference type="SUPFAM" id="SSF51569">
    <property type="entry name" value="Aldolase"/>
    <property type="match status" value="1"/>
</dbReference>
<dbReference type="OrthoDB" id="9805177at2"/>
<proteinExistence type="inferred from homology"/>
<evidence type="ECO:0000256" key="3">
    <source>
        <dbReference type="ARBA" id="ARBA00006906"/>
    </source>
</evidence>
<accession>A0A1H0XWP3</accession>
<dbReference type="RefSeq" id="WP_092520169.1">
    <property type="nucleotide sequence ID" value="NZ_FNKO01000001.1"/>
</dbReference>
<protein>
    <recommendedName>
        <fullName evidence="5">2-dehydro-3-deoxy-phosphogluconate aldolase</fullName>
        <ecNumber evidence="5">4.1.2.14</ecNumber>
    </recommendedName>
</protein>
<dbReference type="NCBIfam" id="TIGR01182">
    <property type="entry name" value="eda"/>
    <property type="match status" value="1"/>
</dbReference>
<reference evidence="10" key="1">
    <citation type="submission" date="2016-10" db="EMBL/GenBank/DDBJ databases">
        <authorList>
            <person name="Varghese N."/>
            <person name="Submissions S."/>
        </authorList>
    </citation>
    <scope>NUCLEOTIDE SEQUENCE [LARGE SCALE GENOMIC DNA]</scope>
    <source>
        <strain evidence="10">DSM 45459</strain>
    </source>
</reference>
<comment type="similarity">
    <text evidence="3">Belongs to the KHG/KDPG aldolase family.</text>
</comment>
<evidence type="ECO:0000256" key="2">
    <source>
        <dbReference type="ARBA" id="ARBA00004736"/>
    </source>
</evidence>
<evidence type="ECO:0000256" key="4">
    <source>
        <dbReference type="ARBA" id="ARBA00011233"/>
    </source>
</evidence>
<name>A0A1H0XWP3_9ACTN</name>
<dbReference type="InterPro" id="IPR000887">
    <property type="entry name" value="Aldlse_KDPG_KHG"/>
</dbReference>
<evidence type="ECO:0000256" key="7">
    <source>
        <dbReference type="ARBA" id="ARBA00023270"/>
    </source>
</evidence>
<keyword evidence="8" id="KW-0119">Carbohydrate metabolism</keyword>
<evidence type="ECO:0000256" key="6">
    <source>
        <dbReference type="ARBA" id="ARBA00023239"/>
    </source>
</evidence>
<dbReference type="GO" id="GO:0008675">
    <property type="term" value="F:2-dehydro-3-deoxy-phosphogluconate aldolase activity"/>
    <property type="evidence" value="ECO:0007669"/>
    <property type="project" value="UniProtKB-EC"/>
</dbReference>
<dbReference type="InterPro" id="IPR031338">
    <property type="entry name" value="KDPG/KHG_AS_2"/>
</dbReference>
<keyword evidence="6" id="KW-0456">Lyase</keyword>
<dbReference type="EMBL" id="FNKO01000001">
    <property type="protein sequence ID" value="SDQ07324.1"/>
    <property type="molecule type" value="Genomic_DNA"/>
</dbReference>
<evidence type="ECO:0000256" key="5">
    <source>
        <dbReference type="ARBA" id="ARBA00013063"/>
    </source>
</evidence>
<evidence type="ECO:0000313" key="9">
    <source>
        <dbReference type="EMBL" id="SDQ07324.1"/>
    </source>
</evidence>
<dbReference type="EC" id="4.1.2.14" evidence="5"/>
<comment type="catalytic activity">
    <reaction evidence="1">
        <text>2-dehydro-3-deoxy-6-phospho-D-gluconate = D-glyceraldehyde 3-phosphate + pyruvate</text>
        <dbReference type="Rhea" id="RHEA:17089"/>
        <dbReference type="ChEBI" id="CHEBI:15361"/>
        <dbReference type="ChEBI" id="CHEBI:57569"/>
        <dbReference type="ChEBI" id="CHEBI:59776"/>
        <dbReference type="EC" id="4.1.2.14"/>
    </reaction>
</comment>
<dbReference type="PANTHER" id="PTHR30246">
    <property type="entry name" value="2-KETO-3-DEOXY-6-PHOSPHOGLUCONATE ALDOLASE"/>
    <property type="match status" value="1"/>
</dbReference>
<dbReference type="Gene3D" id="3.20.20.70">
    <property type="entry name" value="Aldolase class I"/>
    <property type="match status" value="1"/>
</dbReference>
<dbReference type="InterPro" id="IPR031337">
    <property type="entry name" value="KDPG/KHG_AS_1"/>
</dbReference>
<evidence type="ECO:0000313" key="10">
    <source>
        <dbReference type="Proteomes" id="UP000199301"/>
    </source>
</evidence>
<dbReference type="AlphaFoldDB" id="A0A1H0XWP3"/>
<dbReference type="InterPro" id="IPR013785">
    <property type="entry name" value="Aldolase_TIM"/>
</dbReference>
<keyword evidence="10" id="KW-1185">Reference proteome</keyword>
<gene>
    <name evidence="9" type="ORF">SAMN04489718_0068</name>
</gene>
<dbReference type="NCBIfam" id="NF004325">
    <property type="entry name" value="PRK05718.1"/>
    <property type="match status" value="1"/>
</dbReference>
<dbReference type="Proteomes" id="UP000199301">
    <property type="component" value="Unassembled WGS sequence"/>
</dbReference>
<dbReference type="STRING" id="995062.SAMN04489718_0068"/>
<evidence type="ECO:0000256" key="1">
    <source>
        <dbReference type="ARBA" id="ARBA00000654"/>
    </source>
</evidence>
<dbReference type="PROSITE" id="PS00160">
    <property type="entry name" value="ALDOLASE_KDPG_KHG_2"/>
    <property type="match status" value="1"/>
</dbReference>
<dbReference type="PROSITE" id="PS00159">
    <property type="entry name" value="ALDOLASE_KDPG_KHG_1"/>
    <property type="match status" value="1"/>
</dbReference>
<comment type="subunit">
    <text evidence="4">Homotrimer.</text>
</comment>
<evidence type="ECO:0000256" key="8">
    <source>
        <dbReference type="ARBA" id="ARBA00023277"/>
    </source>
</evidence>